<protein>
    <submittedName>
        <fullName evidence="3">Uncharacterized protein LOC135194591</fullName>
    </submittedName>
</protein>
<evidence type="ECO:0000259" key="1">
    <source>
        <dbReference type="PROSITE" id="PS50994"/>
    </source>
</evidence>
<keyword evidence="2" id="KW-1185">Reference proteome</keyword>
<dbReference type="PANTHER" id="PTHR47331">
    <property type="entry name" value="PHD-TYPE DOMAIN-CONTAINING PROTEIN"/>
    <property type="match status" value="1"/>
</dbReference>
<dbReference type="PANTHER" id="PTHR47331:SF1">
    <property type="entry name" value="GAG-LIKE PROTEIN"/>
    <property type="match status" value="1"/>
</dbReference>
<dbReference type="PROSITE" id="PS50994">
    <property type="entry name" value="INTEGRASE"/>
    <property type="match status" value="1"/>
</dbReference>
<dbReference type="GeneID" id="135194591"/>
<sequence length="301" mass="33850">MPRILQGQGLWLGRLDGGTGLAKWSGRQMEAFCRKPSETNHNDILRVGGRLKHANIDPEMKHPPIIPCTTRLAELIIDQAHELTCHGGVRLTTAFIRRKYWLIGGNNATKKRIRLCVKCRRENPVLNQQMMGDLPPSRTNLSGPFFHCGVDYTGHVNVQSSKDRGIKITKGYIAVFVCMATKAVQLEPVSDLSTSAFLAALRRMIARRGVPGHMYSDQGKNFIGANNVLKQQLIEIQENQEFKSEIVDMGIEWHHNCPSWPSAGGLWEVAVRSLKHHLKRVVGEQNLTFEEFTILLNQLEG</sequence>
<evidence type="ECO:0000313" key="3">
    <source>
        <dbReference type="RefSeq" id="XP_064076272.1"/>
    </source>
</evidence>
<dbReference type="InterPro" id="IPR036397">
    <property type="entry name" value="RNaseH_sf"/>
</dbReference>
<dbReference type="Pfam" id="PF17921">
    <property type="entry name" value="Integrase_H2C2"/>
    <property type="match status" value="1"/>
</dbReference>
<dbReference type="InterPro" id="IPR041588">
    <property type="entry name" value="Integrase_H2C2"/>
</dbReference>
<evidence type="ECO:0000313" key="2">
    <source>
        <dbReference type="Proteomes" id="UP001652626"/>
    </source>
</evidence>
<organism evidence="2 3">
    <name type="scientific">Vanessa tameamea</name>
    <name type="common">Kamehameha butterfly</name>
    <dbReference type="NCBI Taxonomy" id="334116"/>
    <lineage>
        <taxon>Eukaryota</taxon>
        <taxon>Metazoa</taxon>
        <taxon>Ecdysozoa</taxon>
        <taxon>Arthropoda</taxon>
        <taxon>Hexapoda</taxon>
        <taxon>Insecta</taxon>
        <taxon>Pterygota</taxon>
        <taxon>Neoptera</taxon>
        <taxon>Endopterygota</taxon>
        <taxon>Lepidoptera</taxon>
        <taxon>Glossata</taxon>
        <taxon>Ditrysia</taxon>
        <taxon>Papilionoidea</taxon>
        <taxon>Nymphalidae</taxon>
        <taxon>Nymphalinae</taxon>
        <taxon>Vanessa</taxon>
    </lineage>
</organism>
<dbReference type="Gene3D" id="3.30.420.10">
    <property type="entry name" value="Ribonuclease H-like superfamily/Ribonuclease H"/>
    <property type="match status" value="1"/>
</dbReference>
<dbReference type="RefSeq" id="XP_064076272.1">
    <property type="nucleotide sequence ID" value="XM_064220202.1"/>
</dbReference>
<reference evidence="3" key="1">
    <citation type="submission" date="2025-08" db="UniProtKB">
        <authorList>
            <consortium name="RefSeq"/>
        </authorList>
    </citation>
    <scope>IDENTIFICATION</scope>
    <source>
        <tissue evidence="3">Whole body</tissue>
    </source>
</reference>
<gene>
    <name evidence="3" type="primary">LOC135194591</name>
</gene>
<dbReference type="Gene3D" id="1.10.340.70">
    <property type="match status" value="1"/>
</dbReference>
<dbReference type="InterPro" id="IPR012337">
    <property type="entry name" value="RNaseH-like_sf"/>
</dbReference>
<proteinExistence type="predicted"/>
<dbReference type="InterPro" id="IPR030476">
    <property type="entry name" value="Pentaxin_CS"/>
</dbReference>
<accession>A0ABM4AY99</accession>
<dbReference type="InterPro" id="IPR001584">
    <property type="entry name" value="Integrase_cat-core"/>
</dbReference>
<dbReference type="SUPFAM" id="SSF53098">
    <property type="entry name" value="Ribonuclease H-like"/>
    <property type="match status" value="1"/>
</dbReference>
<name>A0ABM4AY99_VANTA</name>
<dbReference type="PROSITE" id="PS00289">
    <property type="entry name" value="PTX_1"/>
    <property type="match status" value="1"/>
</dbReference>
<feature type="domain" description="Integrase catalytic" evidence="1">
    <location>
        <begin position="140"/>
        <end position="301"/>
    </location>
</feature>
<dbReference type="Proteomes" id="UP001652626">
    <property type="component" value="Chromosome W"/>
</dbReference>